<dbReference type="GO" id="GO:0006178">
    <property type="term" value="P:guanine salvage"/>
    <property type="evidence" value="ECO:0007669"/>
    <property type="project" value="TreeGrafter"/>
</dbReference>
<dbReference type="Gene3D" id="3.40.50.2020">
    <property type="match status" value="1"/>
</dbReference>
<dbReference type="GO" id="GO:0004422">
    <property type="term" value="F:hypoxanthine phosphoribosyltransferase activity"/>
    <property type="evidence" value="ECO:0007669"/>
    <property type="project" value="TreeGrafter"/>
</dbReference>
<dbReference type="CDD" id="cd06223">
    <property type="entry name" value="PRTases_typeI"/>
    <property type="match status" value="1"/>
</dbReference>
<organism evidence="2 3">
    <name type="scientific">Schistosoma mekongi</name>
    <name type="common">Parasitic worm</name>
    <dbReference type="NCBI Taxonomy" id="38744"/>
    <lineage>
        <taxon>Eukaryota</taxon>
        <taxon>Metazoa</taxon>
        <taxon>Spiralia</taxon>
        <taxon>Lophotrochozoa</taxon>
        <taxon>Platyhelminthes</taxon>
        <taxon>Trematoda</taxon>
        <taxon>Digenea</taxon>
        <taxon>Strigeidida</taxon>
        <taxon>Schistosomatoidea</taxon>
        <taxon>Schistosomatidae</taxon>
        <taxon>Schistosoma</taxon>
    </lineage>
</organism>
<dbReference type="GO" id="GO:0046100">
    <property type="term" value="P:hypoxanthine metabolic process"/>
    <property type="evidence" value="ECO:0007669"/>
    <property type="project" value="TreeGrafter"/>
</dbReference>
<dbReference type="SUPFAM" id="SSF53271">
    <property type="entry name" value="PRTase-like"/>
    <property type="match status" value="1"/>
</dbReference>
<dbReference type="Proteomes" id="UP001292079">
    <property type="component" value="Unassembled WGS sequence"/>
</dbReference>
<dbReference type="Pfam" id="PF00156">
    <property type="entry name" value="Pribosyltran"/>
    <property type="match status" value="1"/>
</dbReference>
<dbReference type="InterPro" id="IPR000836">
    <property type="entry name" value="PRTase_dom"/>
</dbReference>
<keyword evidence="3" id="KW-1185">Reference proteome</keyword>
<dbReference type="InterPro" id="IPR029057">
    <property type="entry name" value="PRTase-like"/>
</dbReference>
<dbReference type="GO" id="GO:0032264">
    <property type="term" value="P:IMP salvage"/>
    <property type="evidence" value="ECO:0007669"/>
    <property type="project" value="TreeGrafter"/>
</dbReference>
<comment type="caution">
    <text evidence="2">The sequence shown here is derived from an EMBL/GenBank/DDBJ whole genome shotgun (WGS) entry which is preliminary data.</text>
</comment>
<dbReference type="EMBL" id="JALJAT010000004">
    <property type="protein sequence ID" value="KAK4470222.1"/>
    <property type="molecule type" value="Genomic_DNA"/>
</dbReference>
<accession>A0AAE1ZAI8</accession>
<dbReference type="GO" id="GO:0000287">
    <property type="term" value="F:magnesium ion binding"/>
    <property type="evidence" value="ECO:0007669"/>
    <property type="project" value="TreeGrafter"/>
</dbReference>
<feature type="domain" description="Phosphoribosyltransferase" evidence="1">
    <location>
        <begin position="47"/>
        <end position="201"/>
    </location>
</feature>
<sequence>MLSTRHQNDFIVFDDNFKGYSTKYFNLPRHYEKYIESIMIPNGMVIDRLHKMAYDIITDYELIDVNEIYIICLLKGGFQFAADLFNKLQLYSCTRPKYTTISIDFISASTYINDSIGHDTKINPCTDMERFRNKNVLIAEDLVDTGTSLTNVEKYIRRYNPTSIRTACLLVKRRPDCPGYQPDYVGFEVPNRFIVGYAIDYNNYFRDLPVSNSILSLLCVCNEMHNERSIHNRVYTN</sequence>
<dbReference type="AlphaFoldDB" id="A0AAE1ZAI8"/>
<name>A0AAE1ZAI8_SCHME</name>
<dbReference type="InterPro" id="IPR050408">
    <property type="entry name" value="HGPRT"/>
</dbReference>
<dbReference type="GO" id="GO:0005829">
    <property type="term" value="C:cytosol"/>
    <property type="evidence" value="ECO:0007669"/>
    <property type="project" value="TreeGrafter"/>
</dbReference>
<dbReference type="PANTHER" id="PTHR43340">
    <property type="entry name" value="HYPOXANTHINE-GUANINE PHOSPHORIBOSYLTRANSFERASE"/>
    <property type="match status" value="1"/>
</dbReference>
<proteinExistence type="predicted"/>
<evidence type="ECO:0000259" key="1">
    <source>
        <dbReference type="Pfam" id="PF00156"/>
    </source>
</evidence>
<evidence type="ECO:0000313" key="2">
    <source>
        <dbReference type="EMBL" id="KAK4470222.1"/>
    </source>
</evidence>
<reference evidence="2" key="1">
    <citation type="submission" date="2022-04" db="EMBL/GenBank/DDBJ databases">
        <authorList>
            <person name="Xu L."/>
            <person name="Lv Z."/>
        </authorList>
    </citation>
    <scope>NUCLEOTIDE SEQUENCE</scope>
    <source>
        <strain evidence="2">LV_2022a</strain>
    </source>
</reference>
<evidence type="ECO:0000313" key="3">
    <source>
        <dbReference type="Proteomes" id="UP001292079"/>
    </source>
</evidence>
<protein>
    <recommendedName>
        <fullName evidence="1">Phosphoribosyltransferase domain-containing protein</fullName>
    </recommendedName>
</protein>
<reference evidence="2" key="2">
    <citation type="journal article" date="2023" name="Infect Dis Poverty">
        <title>Chromosome-scale genome of the human blood fluke Schistosoma mekongi and its implications for public health.</title>
        <authorList>
            <person name="Zhou M."/>
            <person name="Xu L."/>
            <person name="Xu D."/>
            <person name="Chen W."/>
            <person name="Khan J."/>
            <person name="Hu Y."/>
            <person name="Huang H."/>
            <person name="Wei H."/>
            <person name="Zhang Y."/>
            <person name="Chusongsang P."/>
            <person name="Tanasarnprasert K."/>
            <person name="Hu X."/>
            <person name="Limpanont Y."/>
            <person name="Lv Z."/>
        </authorList>
    </citation>
    <scope>NUCLEOTIDE SEQUENCE</scope>
    <source>
        <strain evidence="2">LV_2022a</strain>
    </source>
</reference>
<dbReference type="PANTHER" id="PTHR43340:SF1">
    <property type="entry name" value="HYPOXANTHINE PHOSPHORIBOSYLTRANSFERASE"/>
    <property type="match status" value="1"/>
</dbReference>
<gene>
    <name evidence="2" type="ORF">MN116_005797</name>
</gene>
<dbReference type="GO" id="GO:0032263">
    <property type="term" value="P:GMP salvage"/>
    <property type="evidence" value="ECO:0007669"/>
    <property type="project" value="TreeGrafter"/>
</dbReference>